<dbReference type="InterPro" id="IPR003594">
    <property type="entry name" value="HATPase_dom"/>
</dbReference>
<evidence type="ECO:0000256" key="8">
    <source>
        <dbReference type="ARBA" id="ARBA00022989"/>
    </source>
</evidence>
<dbReference type="PROSITE" id="PS50113">
    <property type="entry name" value="PAC"/>
    <property type="match status" value="1"/>
</dbReference>
<feature type="domain" description="Response regulatory" evidence="13">
    <location>
        <begin position="777"/>
        <end position="896"/>
    </location>
</feature>
<organism evidence="17 18">
    <name type="scientific">Lacipirellula limnantheis</name>
    <dbReference type="NCBI Taxonomy" id="2528024"/>
    <lineage>
        <taxon>Bacteria</taxon>
        <taxon>Pseudomonadati</taxon>
        <taxon>Planctomycetota</taxon>
        <taxon>Planctomycetia</taxon>
        <taxon>Pirellulales</taxon>
        <taxon>Lacipirellulaceae</taxon>
        <taxon>Lacipirellula</taxon>
    </lineage>
</organism>
<keyword evidence="4 10" id="KW-0597">Phosphoprotein</keyword>
<dbReference type="Pfam" id="PF03924">
    <property type="entry name" value="CHASE"/>
    <property type="match status" value="1"/>
</dbReference>
<keyword evidence="7" id="KW-0418">Kinase</keyword>
<comment type="catalytic activity">
    <reaction evidence="1">
        <text>ATP + protein L-histidine = ADP + protein N-phospho-L-histidine.</text>
        <dbReference type="EC" id="2.7.13.3"/>
    </reaction>
</comment>
<dbReference type="InterPro" id="IPR004358">
    <property type="entry name" value="Sig_transdc_His_kin-like_C"/>
</dbReference>
<dbReference type="InterPro" id="IPR000700">
    <property type="entry name" value="PAS-assoc_C"/>
</dbReference>
<dbReference type="CDD" id="cd16922">
    <property type="entry name" value="HATPase_EvgS-ArcB-TorS-like"/>
    <property type="match status" value="1"/>
</dbReference>
<dbReference type="SMART" id="SM00448">
    <property type="entry name" value="REC"/>
    <property type="match status" value="1"/>
</dbReference>
<dbReference type="InterPro" id="IPR000014">
    <property type="entry name" value="PAS"/>
</dbReference>
<dbReference type="InterPro" id="IPR001610">
    <property type="entry name" value="PAC"/>
</dbReference>
<dbReference type="GO" id="GO:0009927">
    <property type="term" value="F:histidine phosphotransfer kinase activity"/>
    <property type="evidence" value="ECO:0007669"/>
    <property type="project" value="TreeGrafter"/>
</dbReference>
<dbReference type="SUPFAM" id="SSF55785">
    <property type="entry name" value="PYP-like sensor domain (PAS domain)"/>
    <property type="match status" value="1"/>
</dbReference>
<evidence type="ECO:0000259" key="13">
    <source>
        <dbReference type="PROSITE" id="PS50110"/>
    </source>
</evidence>
<dbReference type="InterPro" id="IPR035965">
    <property type="entry name" value="PAS-like_dom_sf"/>
</dbReference>
<dbReference type="PROSITE" id="PS50112">
    <property type="entry name" value="PAS"/>
    <property type="match status" value="1"/>
</dbReference>
<evidence type="ECO:0000259" key="12">
    <source>
        <dbReference type="PROSITE" id="PS50109"/>
    </source>
</evidence>
<dbReference type="EMBL" id="CP036339">
    <property type="protein sequence ID" value="QDT72336.1"/>
    <property type="molecule type" value="Genomic_DNA"/>
</dbReference>
<dbReference type="SMART" id="SM00086">
    <property type="entry name" value="PAC"/>
    <property type="match status" value="1"/>
</dbReference>
<evidence type="ECO:0000259" key="14">
    <source>
        <dbReference type="PROSITE" id="PS50112"/>
    </source>
</evidence>
<dbReference type="Gene3D" id="3.30.450.20">
    <property type="entry name" value="PAS domain"/>
    <property type="match status" value="1"/>
</dbReference>
<dbReference type="PANTHER" id="PTHR43047">
    <property type="entry name" value="TWO-COMPONENT HISTIDINE PROTEIN KINASE"/>
    <property type="match status" value="1"/>
</dbReference>
<evidence type="ECO:0000256" key="4">
    <source>
        <dbReference type="ARBA" id="ARBA00022553"/>
    </source>
</evidence>
<evidence type="ECO:0000256" key="11">
    <source>
        <dbReference type="SAM" id="Phobius"/>
    </source>
</evidence>
<keyword evidence="18" id="KW-1185">Reference proteome</keyword>
<dbReference type="PROSITE" id="PS50839">
    <property type="entry name" value="CHASE"/>
    <property type="match status" value="1"/>
</dbReference>
<dbReference type="Gene3D" id="3.30.450.350">
    <property type="entry name" value="CHASE domain"/>
    <property type="match status" value="1"/>
</dbReference>
<dbReference type="SMART" id="SM00387">
    <property type="entry name" value="HATPase_c"/>
    <property type="match status" value="1"/>
</dbReference>
<evidence type="ECO:0000256" key="10">
    <source>
        <dbReference type="PROSITE-ProRule" id="PRU00169"/>
    </source>
</evidence>
<proteinExistence type="predicted"/>
<dbReference type="PROSITE" id="PS50109">
    <property type="entry name" value="HIS_KIN"/>
    <property type="match status" value="1"/>
</dbReference>
<dbReference type="Pfam" id="PF13426">
    <property type="entry name" value="PAS_9"/>
    <property type="match status" value="1"/>
</dbReference>
<feature type="modified residue" description="4-aspartylphosphate" evidence="10">
    <location>
        <position position="831"/>
    </location>
</feature>
<dbReference type="Gene3D" id="3.30.565.10">
    <property type="entry name" value="Histidine kinase-like ATPase, C-terminal domain"/>
    <property type="match status" value="1"/>
</dbReference>
<keyword evidence="5 17" id="KW-0808">Transferase</keyword>
<dbReference type="InterPro" id="IPR005467">
    <property type="entry name" value="His_kinase_dom"/>
</dbReference>
<dbReference type="Pfam" id="PF00512">
    <property type="entry name" value="HisKA"/>
    <property type="match status" value="1"/>
</dbReference>
<dbReference type="InterPro" id="IPR036890">
    <property type="entry name" value="HATPase_C_sf"/>
</dbReference>
<evidence type="ECO:0000313" key="17">
    <source>
        <dbReference type="EMBL" id="QDT72336.1"/>
    </source>
</evidence>
<dbReference type="SMART" id="SM01079">
    <property type="entry name" value="CHASE"/>
    <property type="match status" value="1"/>
</dbReference>
<dbReference type="Pfam" id="PF00072">
    <property type="entry name" value="Response_reg"/>
    <property type="match status" value="1"/>
</dbReference>
<dbReference type="PANTHER" id="PTHR43047:SF72">
    <property type="entry name" value="OSMOSENSING HISTIDINE PROTEIN KINASE SLN1"/>
    <property type="match status" value="1"/>
</dbReference>
<dbReference type="InterPro" id="IPR042240">
    <property type="entry name" value="CHASE_sf"/>
</dbReference>
<dbReference type="GO" id="GO:0005886">
    <property type="term" value="C:plasma membrane"/>
    <property type="evidence" value="ECO:0007669"/>
    <property type="project" value="TreeGrafter"/>
</dbReference>
<dbReference type="InterPro" id="IPR001789">
    <property type="entry name" value="Sig_transdc_resp-reg_receiver"/>
</dbReference>
<dbReference type="InterPro" id="IPR036097">
    <property type="entry name" value="HisK_dim/P_sf"/>
</dbReference>
<feature type="domain" description="PAC" evidence="15">
    <location>
        <begin position="457"/>
        <end position="511"/>
    </location>
</feature>
<dbReference type="CDD" id="cd00130">
    <property type="entry name" value="PAS"/>
    <property type="match status" value="1"/>
</dbReference>
<dbReference type="GO" id="GO:0000155">
    <property type="term" value="F:phosphorelay sensor kinase activity"/>
    <property type="evidence" value="ECO:0007669"/>
    <property type="project" value="InterPro"/>
</dbReference>
<name>A0A517TVC7_9BACT</name>
<dbReference type="SMART" id="SM00388">
    <property type="entry name" value="HisKA"/>
    <property type="match status" value="1"/>
</dbReference>
<feature type="domain" description="PAS" evidence="14">
    <location>
        <begin position="385"/>
        <end position="456"/>
    </location>
</feature>
<keyword evidence="9 11" id="KW-0472">Membrane</keyword>
<dbReference type="FunFam" id="3.30.565.10:FF:000010">
    <property type="entry name" value="Sensor histidine kinase RcsC"/>
    <property type="match status" value="1"/>
</dbReference>
<dbReference type="PROSITE" id="PS51257">
    <property type="entry name" value="PROKAR_LIPOPROTEIN"/>
    <property type="match status" value="1"/>
</dbReference>
<sequence>MPRRYDLSVVTPRHGSKAMLCAWFALAVGLACTFVAAAISWNEIKAQARLKLERLTDSITAETAGRINESMDGLKGARGVYAASERVTRAEFAAYVASRDLAVEFPGAQGFGFIERVPADKLESFLAAERADSAPDFHLKHLPAQDRTHASPTNDHLIIKYIYPLQQNAGAWGLDIGEDPIRRETAESAILSGEPRITGRVHLVQDSQTRCGLLYFLPVYRNGAPLNSPKQRSEALQGLLYAPIVLDEALEGVVEGEVESLDLEIYDGAQEGSESRLFDFDGHLAHVQGPISSDNYQDRMFMCRRNIDIGGRQWTLITTSTRKFEENIHFALAIIIGVAGAIVSLATGVVIWSLLRSRDRAESIARTITADLRASEARMREASLEAQRLAEIARRTSNAIIITDVTGRIEWVNEGFTRISGYTLDEAIGRKPGSFLQGPKSDPAIASAIRRALEKEEPISVEIINYAKNGREYWLAIEIAPLRDGNGVLTGFMAIESDITELKRSSEQAEAANRTKSEFLANMSHEIRTPLTSILGCCDILREDGRIEDAPLRRLDTIETIRRAGDHLLTVINDILDLSKIEAGKFRTELVETSLPSVLHEVHRILAPRVAEKGVQLSFALYSPIPDVIISDPTHLRQILLNLVGNAVKFTDAGSIDVVVRQCDAGGDQQTIEIDVTDTGAGMTQEQAASLFRPFTQADASLTRKYGGTGLGLTISRRLAEFLGGSVTLTRTLPGKGSTFTLRFPLAVGENTTMATTLASTYSVQKAAQPHALLEGRVLVAEDSPDIQRIVTFHLGKAGLQVMTADNGVEALQLMQDALCGGDGIDLLVTDMQMPEMDGYSLVSNLRQSGYAGPIVALTAHAMSEDKSRCLEAGCNGYVTKPIMKEDLLNECAKWLSQERRAMDATMVTADSTLD</sequence>
<dbReference type="NCBIfam" id="TIGR00229">
    <property type="entry name" value="sensory_box"/>
    <property type="match status" value="1"/>
</dbReference>
<feature type="domain" description="Histidine kinase" evidence="12">
    <location>
        <begin position="522"/>
        <end position="748"/>
    </location>
</feature>
<evidence type="ECO:0000256" key="2">
    <source>
        <dbReference type="ARBA" id="ARBA00004370"/>
    </source>
</evidence>
<dbReference type="Proteomes" id="UP000317909">
    <property type="component" value="Chromosome"/>
</dbReference>
<evidence type="ECO:0000256" key="5">
    <source>
        <dbReference type="ARBA" id="ARBA00022679"/>
    </source>
</evidence>
<dbReference type="EC" id="2.7.13.3" evidence="3"/>
<keyword evidence="8 11" id="KW-1133">Transmembrane helix</keyword>
<feature type="transmembrane region" description="Helical" evidence="11">
    <location>
        <begin position="330"/>
        <end position="355"/>
    </location>
</feature>
<evidence type="ECO:0000256" key="6">
    <source>
        <dbReference type="ARBA" id="ARBA00022692"/>
    </source>
</evidence>
<keyword evidence="6 11" id="KW-0812">Transmembrane</keyword>
<dbReference type="InterPro" id="IPR006189">
    <property type="entry name" value="CHASE_dom"/>
</dbReference>
<feature type="domain" description="CHASE" evidence="16">
    <location>
        <begin position="83"/>
        <end position="278"/>
    </location>
</feature>
<dbReference type="CDD" id="cd17546">
    <property type="entry name" value="REC_hyHK_CKI1_RcsC-like"/>
    <property type="match status" value="1"/>
</dbReference>
<protein>
    <recommendedName>
        <fullName evidence="3">histidine kinase</fullName>
        <ecNumber evidence="3">2.7.13.3</ecNumber>
    </recommendedName>
</protein>
<gene>
    <name evidence="17" type="primary">rpfC_1</name>
    <name evidence="17" type="ORF">I41_15080</name>
</gene>
<dbReference type="InterPro" id="IPR011006">
    <property type="entry name" value="CheY-like_superfamily"/>
</dbReference>
<dbReference type="InterPro" id="IPR003661">
    <property type="entry name" value="HisK_dim/P_dom"/>
</dbReference>
<evidence type="ECO:0000256" key="3">
    <source>
        <dbReference type="ARBA" id="ARBA00012438"/>
    </source>
</evidence>
<dbReference type="AlphaFoldDB" id="A0A517TVC7"/>
<reference evidence="17 18" key="1">
    <citation type="submission" date="2019-02" db="EMBL/GenBank/DDBJ databases">
        <title>Deep-cultivation of Planctomycetes and their phenomic and genomic characterization uncovers novel biology.</title>
        <authorList>
            <person name="Wiegand S."/>
            <person name="Jogler M."/>
            <person name="Boedeker C."/>
            <person name="Pinto D."/>
            <person name="Vollmers J."/>
            <person name="Rivas-Marin E."/>
            <person name="Kohn T."/>
            <person name="Peeters S.H."/>
            <person name="Heuer A."/>
            <person name="Rast P."/>
            <person name="Oberbeckmann S."/>
            <person name="Bunk B."/>
            <person name="Jeske O."/>
            <person name="Meyerdierks A."/>
            <person name="Storesund J.E."/>
            <person name="Kallscheuer N."/>
            <person name="Luecker S."/>
            <person name="Lage O.M."/>
            <person name="Pohl T."/>
            <person name="Merkel B.J."/>
            <person name="Hornburger P."/>
            <person name="Mueller R.-W."/>
            <person name="Bruemmer F."/>
            <person name="Labrenz M."/>
            <person name="Spormann A.M."/>
            <person name="Op den Camp H."/>
            <person name="Overmann J."/>
            <person name="Amann R."/>
            <person name="Jetten M.S.M."/>
            <person name="Mascher T."/>
            <person name="Medema M.H."/>
            <person name="Devos D.P."/>
            <person name="Kaster A.-K."/>
            <person name="Ovreas L."/>
            <person name="Rohde M."/>
            <person name="Galperin M.Y."/>
            <person name="Jogler C."/>
        </authorList>
    </citation>
    <scope>NUCLEOTIDE SEQUENCE [LARGE SCALE GENOMIC DNA]</scope>
    <source>
        <strain evidence="17 18">I41</strain>
    </source>
</reference>
<dbReference type="PROSITE" id="PS50110">
    <property type="entry name" value="RESPONSE_REGULATORY"/>
    <property type="match status" value="1"/>
</dbReference>
<dbReference type="PRINTS" id="PR00344">
    <property type="entry name" value="BCTRLSENSOR"/>
</dbReference>
<dbReference type="Gene3D" id="3.40.50.2300">
    <property type="match status" value="1"/>
</dbReference>
<comment type="subcellular location">
    <subcellularLocation>
        <location evidence="2">Membrane</location>
    </subcellularLocation>
</comment>
<dbReference type="Gene3D" id="1.10.287.130">
    <property type="match status" value="1"/>
</dbReference>
<dbReference type="SUPFAM" id="SSF52172">
    <property type="entry name" value="CheY-like"/>
    <property type="match status" value="1"/>
</dbReference>
<accession>A0A517TVC7</accession>
<evidence type="ECO:0000313" key="18">
    <source>
        <dbReference type="Proteomes" id="UP000317909"/>
    </source>
</evidence>
<dbReference type="SUPFAM" id="SSF47384">
    <property type="entry name" value="Homodimeric domain of signal transducing histidine kinase"/>
    <property type="match status" value="1"/>
</dbReference>
<evidence type="ECO:0000259" key="16">
    <source>
        <dbReference type="PROSITE" id="PS50839"/>
    </source>
</evidence>
<dbReference type="CDD" id="cd00082">
    <property type="entry name" value="HisKA"/>
    <property type="match status" value="1"/>
</dbReference>
<dbReference type="RefSeq" id="WP_168206753.1">
    <property type="nucleotide sequence ID" value="NZ_CP036339.1"/>
</dbReference>
<dbReference type="Pfam" id="PF02518">
    <property type="entry name" value="HATPase_c"/>
    <property type="match status" value="1"/>
</dbReference>
<evidence type="ECO:0000256" key="1">
    <source>
        <dbReference type="ARBA" id="ARBA00000085"/>
    </source>
</evidence>
<evidence type="ECO:0000259" key="15">
    <source>
        <dbReference type="PROSITE" id="PS50113"/>
    </source>
</evidence>
<dbReference type="SUPFAM" id="SSF55874">
    <property type="entry name" value="ATPase domain of HSP90 chaperone/DNA topoisomerase II/histidine kinase"/>
    <property type="match status" value="1"/>
</dbReference>
<evidence type="ECO:0000256" key="7">
    <source>
        <dbReference type="ARBA" id="ARBA00022777"/>
    </source>
</evidence>
<dbReference type="SMART" id="SM00091">
    <property type="entry name" value="PAS"/>
    <property type="match status" value="1"/>
</dbReference>
<evidence type="ECO:0000256" key="9">
    <source>
        <dbReference type="ARBA" id="ARBA00023136"/>
    </source>
</evidence>
<dbReference type="KEGG" id="llh:I41_15080"/>